<reference evidence="2 3" key="1">
    <citation type="journal article" date="2020" name="BMC Genomics">
        <title>Intraspecific diversification of the crop wild relative Brassica cretica Lam. using demographic model selection.</title>
        <authorList>
            <person name="Kioukis A."/>
            <person name="Michalopoulou V.A."/>
            <person name="Briers L."/>
            <person name="Pirintsos S."/>
            <person name="Studholme D.J."/>
            <person name="Pavlidis P."/>
            <person name="Sarris P.F."/>
        </authorList>
    </citation>
    <scope>NUCLEOTIDE SEQUENCE [LARGE SCALE GENOMIC DNA]</scope>
    <source>
        <strain evidence="3">cv. PFS-1207/04</strain>
    </source>
</reference>
<dbReference type="Pfam" id="PF24758">
    <property type="entry name" value="LRR_At5g56370"/>
    <property type="match status" value="1"/>
</dbReference>
<dbReference type="PANTHER" id="PTHR31900">
    <property type="entry name" value="F-BOX/RNI SUPERFAMILY PROTEIN-RELATED"/>
    <property type="match status" value="1"/>
</dbReference>
<evidence type="ECO:0000313" key="2">
    <source>
        <dbReference type="EMBL" id="KAF3549971.1"/>
    </source>
</evidence>
<keyword evidence="3" id="KW-1185">Reference proteome</keyword>
<comment type="caution">
    <text evidence="2">The sequence shown here is derived from an EMBL/GenBank/DDBJ whole genome shotgun (WGS) entry which is preliminary data.</text>
</comment>
<protein>
    <recommendedName>
        <fullName evidence="1">F-box/LRR-repeat protein 15/At3g58940/PEG3-like LRR domain-containing protein</fullName>
    </recommendedName>
</protein>
<accession>A0ABQ7CE75</accession>
<dbReference type="InterPro" id="IPR032675">
    <property type="entry name" value="LRR_dom_sf"/>
</dbReference>
<dbReference type="SUPFAM" id="SSF52047">
    <property type="entry name" value="RNI-like"/>
    <property type="match status" value="1"/>
</dbReference>
<dbReference type="Gene3D" id="3.80.10.10">
    <property type="entry name" value="Ribonuclease Inhibitor"/>
    <property type="match status" value="1"/>
</dbReference>
<organism evidence="2 3">
    <name type="scientific">Brassica cretica</name>
    <name type="common">Mustard</name>
    <dbReference type="NCBI Taxonomy" id="69181"/>
    <lineage>
        <taxon>Eukaryota</taxon>
        <taxon>Viridiplantae</taxon>
        <taxon>Streptophyta</taxon>
        <taxon>Embryophyta</taxon>
        <taxon>Tracheophyta</taxon>
        <taxon>Spermatophyta</taxon>
        <taxon>Magnoliopsida</taxon>
        <taxon>eudicotyledons</taxon>
        <taxon>Gunneridae</taxon>
        <taxon>Pentapetalae</taxon>
        <taxon>rosids</taxon>
        <taxon>malvids</taxon>
        <taxon>Brassicales</taxon>
        <taxon>Brassicaceae</taxon>
        <taxon>Brassiceae</taxon>
        <taxon>Brassica</taxon>
    </lineage>
</organism>
<dbReference type="EMBL" id="QGKV02000832">
    <property type="protein sequence ID" value="KAF3549971.1"/>
    <property type="molecule type" value="Genomic_DNA"/>
</dbReference>
<dbReference type="PANTHER" id="PTHR31900:SF25">
    <property type="entry name" value="FBD DOMAIN-CONTAINING PROTEIN"/>
    <property type="match status" value="1"/>
</dbReference>
<dbReference type="InterPro" id="IPR055411">
    <property type="entry name" value="LRR_FXL15/At3g58940/PEG3-like"/>
</dbReference>
<evidence type="ECO:0000259" key="1">
    <source>
        <dbReference type="Pfam" id="PF24758"/>
    </source>
</evidence>
<dbReference type="Proteomes" id="UP000266723">
    <property type="component" value="Unassembled WGS sequence"/>
</dbReference>
<evidence type="ECO:0000313" key="3">
    <source>
        <dbReference type="Proteomes" id="UP000266723"/>
    </source>
</evidence>
<dbReference type="InterPro" id="IPR050232">
    <property type="entry name" value="FBL13/AtMIF1-like"/>
</dbReference>
<feature type="domain" description="F-box/LRR-repeat protein 15/At3g58940/PEG3-like LRR" evidence="1">
    <location>
        <begin position="2"/>
        <end position="110"/>
    </location>
</feature>
<proteinExistence type="predicted"/>
<sequence length="261" mass="28912">MPLSLYICETLVSLKLLDVLLPDSEFISLPCLKTLHLLSMLNPNEATFERLFSSCPVLEELDIYGCLNHNVKVLRVLSKSLKKLSIQGHFSGSSLVIDAPRLGHCAVVSHLCVFSTEGFVGKQIEFLLEKKEPNEFMLSLGNLGSIRFRGQERSVVQATQASVVNGRMETTIRSDVVNGHGGKELSLGAKNNITRDRELQTHKEASEWTGGRENPQTSLTTSFSAVPGLINVSYNFFNGFSGQPHHGEFWGARTSWMFRGV</sequence>
<gene>
    <name evidence="2" type="ORF">DY000_02001446</name>
</gene>
<name>A0ABQ7CE75_BRACR</name>